<dbReference type="InParanoid" id="A0A369JRA1"/>
<dbReference type="Proteomes" id="UP000076154">
    <property type="component" value="Unassembled WGS sequence"/>
</dbReference>
<dbReference type="EMBL" id="LUEZ02000052">
    <property type="protein sequence ID" value="RDB22223.1"/>
    <property type="molecule type" value="Genomic_DNA"/>
</dbReference>
<dbReference type="AlphaFoldDB" id="A0A369JRA1"/>
<keyword evidence="2" id="KW-1185">Reference proteome</keyword>
<evidence type="ECO:0000313" key="1">
    <source>
        <dbReference type="EMBL" id="RDB22223.1"/>
    </source>
</evidence>
<accession>A0A369JRA1</accession>
<name>A0A369JRA1_HYPMA</name>
<protein>
    <submittedName>
        <fullName evidence="1">Uncharacterized protein</fullName>
    </submittedName>
</protein>
<gene>
    <name evidence="1" type="ORF">Hypma_010764</name>
</gene>
<comment type="caution">
    <text evidence="1">The sequence shown here is derived from an EMBL/GenBank/DDBJ whole genome shotgun (WGS) entry which is preliminary data.</text>
</comment>
<proteinExistence type="predicted"/>
<organism evidence="1 2">
    <name type="scientific">Hypsizygus marmoreus</name>
    <name type="common">White beech mushroom</name>
    <name type="synonym">Agaricus marmoreus</name>
    <dbReference type="NCBI Taxonomy" id="39966"/>
    <lineage>
        <taxon>Eukaryota</taxon>
        <taxon>Fungi</taxon>
        <taxon>Dikarya</taxon>
        <taxon>Basidiomycota</taxon>
        <taxon>Agaricomycotina</taxon>
        <taxon>Agaricomycetes</taxon>
        <taxon>Agaricomycetidae</taxon>
        <taxon>Agaricales</taxon>
        <taxon>Tricholomatineae</taxon>
        <taxon>Lyophyllaceae</taxon>
        <taxon>Hypsizygus</taxon>
    </lineage>
</organism>
<evidence type="ECO:0000313" key="2">
    <source>
        <dbReference type="Proteomes" id="UP000076154"/>
    </source>
</evidence>
<sequence>MSQTTAYQGAVTLLDRISLEAIIPQHNCSVSQENPSFVTSYDLGPNCMVVPGENSHPHLALDSRCSPPLWSPPELPIDLPIDTLQSTHEPYSVHAH</sequence>
<reference evidence="1" key="1">
    <citation type="submission" date="2018-04" db="EMBL/GenBank/DDBJ databases">
        <title>Whole genome sequencing of Hypsizygus marmoreus.</title>
        <authorList>
            <person name="Choi I.-G."/>
            <person name="Min B."/>
            <person name="Kim J.-G."/>
            <person name="Kim S."/>
            <person name="Oh Y.-L."/>
            <person name="Kong W.-S."/>
            <person name="Park H."/>
            <person name="Jeong J."/>
            <person name="Song E.-S."/>
        </authorList>
    </citation>
    <scope>NUCLEOTIDE SEQUENCE [LARGE SCALE GENOMIC DNA]</scope>
    <source>
        <strain evidence="1">51987-8</strain>
    </source>
</reference>